<protein>
    <submittedName>
        <fullName evidence="1">Uncharacterized protein</fullName>
    </submittedName>
</protein>
<reference evidence="1" key="1">
    <citation type="submission" date="2014-12" db="EMBL/GenBank/DDBJ databases">
        <title>Insight into the proteome of Arion vulgaris.</title>
        <authorList>
            <person name="Aradska J."/>
            <person name="Bulat T."/>
            <person name="Smidak R."/>
            <person name="Sarate P."/>
            <person name="Gangsoo J."/>
            <person name="Sialana F."/>
            <person name="Bilban M."/>
            <person name="Lubec G."/>
        </authorList>
    </citation>
    <scope>NUCLEOTIDE SEQUENCE</scope>
    <source>
        <tissue evidence="1">Skin</tissue>
    </source>
</reference>
<accession>A0A0B6YJN9</accession>
<dbReference type="AlphaFoldDB" id="A0A0B6YJN9"/>
<proteinExistence type="predicted"/>
<gene>
    <name evidence="1" type="primary">ORF27603</name>
</gene>
<sequence length="54" mass="6132">MDAMLVPYSVKQYNTITQKHDVTYINMDMKNATGNDDSYSVLTIKDATQLTTNK</sequence>
<name>A0A0B6YJN9_9EUPU</name>
<evidence type="ECO:0000313" key="1">
    <source>
        <dbReference type="EMBL" id="CEK56418.1"/>
    </source>
</evidence>
<organism evidence="1">
    <name type="scientific">Arion vulgaris</name>
    <dbReference type="NCBI Taxonomy" id="1028688"/>
    <lineage>
        <taxon>Eukaryota</taxon>
        <taxon>Metazoa</taxon>
        <taxon>Spiralia</taxon>
        <taxon>Lophotrochozoa</taxon>
        <taxon>Mollusca</taxon>
        <taxon>Gastropoda</taxon>
        <taxon>Heterobranchia</taxon>
        <taxon>Euthyneura</taxon>
        <taxon>Panpulmonata</taxon>
        <taxon>Eupulmonata</taxon>
        <taxon>Stylommatophora</taxon>
        <taxon>Helicina</taxon>
        <taxon>Arionoidea</taxon>
        <taxon>Arionidae</taxon>
        <taxon>Arion</taxon>
    </lineage>
</organism>
<dbReference type="EMBL" id="HACG01009553">
    <property type="protein sequence ID" value="CEK56418.1"/>
    <property type="molecule type" value="Transcribed_RNA"/>
</dbReference>